<dbReference type="Pfam" id="PF13407">
    <property type="entry name" value="Peripla_BP_4"/>
    <property type="match status" value="1"/>
</dbReference>
<dbReference type="PANTHER" id="PTHR46847:SF1">
    <property type="entry name" value="D-ALLOSE-BINDING PERIPLASMIC PROTEIN-RELATED"/>
    <property type="match status" value="1"/>
</dbReference>
<comment type="similarity">
    <text evidence="2">Belongs to the bacterial solute-binding protein 2 family.</text>
</comment>
<accession>A0A1G9EUR8</accession>
<keyword evidence="6" id="KW-1185">Reference proteome</keyword>
<dbReference type="InterPro" id="IPR028082">
    <property type="entry name" value="Peripla_BP_I"/>
</dbReference>
<organism evidence="5 6">
    <name type="scientific">Maridesulfovibrio ferrireducens</name>
    <dbReference type="NCBI Taxonomy" id="246191"/>
    <lineage>
        <taxon>Bacteria</taxon>
        <taxon>Pseudomonadati</taxon>
        <taxon>Thermodesulfobacteriota</taxon>
        <taxon>Desulfovibrionia</taxon>
        <taxon>Desulfovibrionales</taxon>
        <taxon>Desulfovibrionaceae</taxon>
        <taxon>Maridesulfovibrio</taxon>
    </lineage>
</organism>
<feature type="domain" description="Periplasmic binding protein" evidence="4">
    <location>
        <begin position="42"/>
        <end position="307"/>
    </location>
</feature>
<gene>
    <name evidence="5" type="ORF">SAMN05660337_1270</name>
</gene>
<dbReference type="Gene3D" id="3.40.50.2300">
    <property type="match status" value="2"/>
</dbReference>
<dbReference type="OrthoDB" id="250606at2"/>
<evidence type="ECO:0000256" key="1">
    <source>
        <dbReference type="ARBA" id="ARBA00004196"/>
    </source>
</evidence>
<keyword evidence="3" id="KW-0732">Signal</keyword>
<dbReference type="PANTHER" id="PTHR46847">
    <property type="entry name" value="D-ALLOSE-BINDING PERIPLASMIC PROTEIN-RELATED"/>
    <property type="match status" value="1"/>
</dbReference>
<dbReference type="GO" id="GO:0030313">
    <property type="term" value="C:cell envelope"/>
    <property type="evidence" value="ECO:0007669"/>
    <property type="project" value="UniProtKB-SubCell"/>
</dbReference>
<evidence type="ECO:0000256" key="3">
    <source>
        <dbReference type="ARBA" id="ARBA00022729"/>
    </source>
</evidence>
<evidence type="ECO:0000313" key="5">
    <source>
        <dbReference type="EMBL" id="SDK79745.1"/>
    </source>
</evidence>
<dbReference type="SUPFAM" id="SSF53822">
    <property type="entry name" value="Periplasmic binding protein-like I"/>
    <property type="match status" value="1"/>
</dbReference>
<dbReference type="STRING" id="246191.SAMN05660337_1270"/>
<name>A0A1G9EUR8_9BACT</name>
<dbReference type="GO" id="GO:0030246">
    <property type="term" value="F:carbohydrate binding"/>
    <property type="evidence" value="ECO:0007669"/>
    <property type="project" value="UniProtKB-ARBA"/>
</dbReference>
<proteinExistence type="inferred from homology"/>
<evidence type="ECO:0000259" key="4">
    <source>
        <dbReference type="Pfam" id="PF13407"/>
    </source>
</evidence>
<evidence type="ECO:0000256" key="2">
    <source>
        <dbReference type="ARBA" id="ARBA00007639"/>
    </source>
</evidence>
<dbReference type="InterPro" id="IPR025997">
    <property type="entry name" value="SBP_2_dom"/>
</dbReference>
<comment type="subcellular location">
    <subcellularLocation>
        <location evidence="1">Cell envelope</location>
    </subcellularLocation>
</comment>
<evidence type="ECO:0000313" key="6">
    <source>
        <dbReference type="Proteomes" id="UP000199053"/>
    </source>
</evidence>
<dbReference type="Proteomes" id="UP000199053">
    <property type="component" value="Unassembled WGS sequence"/>
</dbReference>
<reference evidence="6" key="1">
    <citation type="submission" date="2016-10" db="EMBL/GenBank/DDBJ databases">
        <authorList>
            <person name="Varghese N."/>
            <person name="Submissions S."/>
        </authorList>
    </citation>
    <scope>NUCLEOTIDE SEQUENCE [LARGE SCALE GENOMIC DNA]</scope>
    <source>
        <strain evidence="6">DSM 16995</strain>
    </source>
</reference>
<dbReference type="AlphaFoldDB" id="A0A1G9EUR8"/>
<sequence>MSVRSFNLKSKLSVIIFLFVVIMLNPIQTRVADAVAPKKLSIAVIPERGDLDFWKLLKKGAESTANEDSGIELLWIAPAGFGSFKEQESKVDWCINNNVDAIVISPIRKFKMQKSLDKVLRAGIPIIQMVSETFNGAKIGSIHSDNFKGGMLAAEYLDKKLEGSGKVGLGLFKRGNNPVHMRVKGFKMQLQNSGSKLKISKSMYIGGDSEIALAKIRATMWSDGMDSKKNPKLDAVVGLNESSSEVIFELFEKMGKRKDLAFVVFNPDPEMIQKIEEGYILAGIAQDPYKIGRIAVAQAAMAARGKKIPLETVTEVYLVTKENLSQPKIQKILGLKERNL</sequence>
<dbReference type="EMBL" id="FNGA01000002">
    <property type="protein sequence ID" value="SDK79745.1"/>
    <property type="molecule type" value="Genomic_DNA"/>
</dbReference>
<protein>
    <submittedName>
        <fullName evidence="5">Ribose transport system substrate-binding protein</fullName>
    </submittedName>
</protein>